<dbReference type="SUPFAM" id="SSF46955">
    <property type="entry name" value="Putative DNA-binding domain"/>
    <property type="match status" value="1"/>
</dbReference>
<protein>
    <submittedName>
        <fullName evidence="4">MerR family transcriptional regulator</fullName>
    </submittedName>
</protein>
<keyword evidence="5" id="KW-1185">Reference proteome</keyword>
<dbReference type="PANTHER" id="PTHR30204:SF97">
    <property type="entry name" value="MERR FAMILY REGULATORY PROTEIN"/>
    <property type="match status" value="1"/>
</dbReference>
<dbReference type="PANTHER" id="PTHR30204">
    <property type="entry name" value="REDOX-CYCLING DRUG-SENSING TRANSCRIPTIONAL ACTIVATOR SOXR"/>
    <property type="match status" value="1"/>
</dbReference>
<dbReference type="RefSeq" id="WP_212528537.1">
    <property type="nucleotide sequence ID" value="NZ_JAGSOG010000045.1"/>
</dbReference>
<feature type="domain" description="HTH merR-type" evidence="3">
    <location>
        <begin position="16"/>
        <end position="72"/>
    </location>
</feature>
<dbReference type="GO" id="GO:0003700">
    <property type="term" value="F:DNA-binding transcription factor activity"/>
    <property type="evidence" value="ECO:0007669"/>
    <property type="project" value="InterPro"/>
</dbReference>
<reference evidence="4" key="1">
    <citation type="submission" date="2021-04" db="EMBL/GenBank/DDBJ databases">
        <title>Genome based classification of Actinospica acidithermotolerans sp. nov., an actinobacterium isolated from an Indonesian hot spring.</title>
        <authorList>
            <person name="Kusuma A.B."/>
            <person name="Putra K.E."/>
            <person name="Nafisah S."/>
            <person name="Loh J."/>
            <person name="Nouioui I."/>
            <person name="Goodfellow M."/>
        </authorList>
    </citation>
    <scope>NUCLEOTIDE SEQUENCE</scope>
    <source>
        <strain evidence="4">CSCA 57</strain>
    </source>
</reference>
<dbReference type="PROSITE" id="PS50937">
    <property type="entry name" value="HTH_MERR_2"/>
    <property type="match status" value="1"/>
</dbReference>
<dbReference type="SMART" id="SM00422">
    <property type="entry name" value="HTH_MERR"/>
    <property type="match status" value="1"/>
</dbReference>
<keyword evidence="1" id="KW-0238">DNA-binding</keyword>
<gene>
    <name evidence="4" type="ORF">KDL01_12120</name>
</gene>
<evidence type="ECO:0000259" key="3">
    <source>
        <dbReference type="PROSITE" id="PS50937"/>
    </source>
</evidence>
<dbReference type="InterPro" id="IPR009061">
    <property type="entry name" value="DNA-bd_dom_put_sf"/>
</dbReference>
<dbReference type="InterPro" id="IPR047057">
    <property type="entry name" value="MerR_fam"/>
</dbReference>
<evidence type="ECO:0000313" key="4">
    <source>
        <dbReference type="EMBL" id="MBR7834016.1"/>
    </source>
</evidence>
<dbReference type="AlphaFoldDB" id="A0A941EMG9"/>
<dbReference type="Pfam" id="PF00376">
    <property type="entry name" value="MerR"/>
    <property type="match status" value="1"/>
</dbReference>
<dbReference type="Proteomes" id="UP000675781">
    <property type="component" value="Unassembled WGS sequence"/>
</dbReference>
<dbReference type="CDD" id="cd00592">
    <property type="entry name" value="HTH_MerR-like"/>
    <property type="match status" value="1"/>
</dbReference>
<evidence type="ECO:0000313" key="5">
    <source>
        <dbReference type="Proteomes" id="UP000675781"/>
    </source>
</evidence>
<dbReference type="InterPro" id="IPR000551">
    <property type="entry name" value="MerR-type_HTH_dom"/>
</dbReference>
<dbReference type="GO" id="GO:0003677">
    <property type="term" value="F:DNA binding"/>
    <property type="evidence" value="ECO:0007669"/>
    <property type="project" value="UniProtKB-KW"/>
</dbReference>
<feature type="non-terminal residue" evidence="4">
    <location>
        <position position="98"/>
    </location>
</feature>
<proteinExistence type="predicted"/>
<dbReference type="EMBL" id="JAGSOG010000045">
    <property type="protein sequence ID" value="MBR7834016.1"/>
    <property type="molecule type" value="Genomic_DNA"/>
</dbReference>
<feature type="compositionally biased region" description="Pro residues" evidence="2">
    <location>
        <begin position="89"/>
        <end position="98"/>
    </location>
</feature>
<evidence type="ECO:0000256" key="2">
    <source>
        <dbReference type="SAM" id="MobiDB-lite"/>
    </source>
</evidence>
<evidence type="ECO:0000256" key="1">
    <source>
        <dbReference type="ARBA" id="ARBA00023125"/>
    </source>
</evidence>
<sequence>MAQRVGPGSGEPRVRGLTIGEAAARLAREFPGLRPETLRVMERQGLLEPRRTPSGYRRYAERDLEAVRRILAGAPQQRAEPPRAQPGRAEPPPPRAQP</sequence>
<name>A0A941EMG9_9ACTN</name>
<dbReference type="Gene3D" id="1.10.1660.10">
    <property type="match status" value="1"/>
</dbReference>
<feature type="region of interest" description="Disordered" evidence="2">
    <location>
        <begin position="69"/>
        <end position="98"/>
    </location>
</feature>
<comment type="caution">
    <text evidence="4">The sequence shown here is derived from an EMBL/GenBank/DDBJ whole genome shotgun (WGS) entry which is preliminary data.</text>
</comment>
<organism evidence="4 5">
    <name type="scientific">Actinospica durhamensis</name>
    <dbReference type="NCBI Taxonomy" id="1508375"/>
    <lineage>
        <taxon>Bacteria</taxon>
        <taxon>Bacillati</taxon>
        <taxon>Actinomycetota</taxon>
        <taxon>Actinomycetes</taxon>
        <taxon>Catenulisporales</taxon>
        <taxon>Actinospicaceae</taxon>
        <taxon>Actinospica</taxon>
    </lineage>
</organism>
<accession>A0A941EMG9</accession>